<protein>
    <submittedName>
        <fullName evidence="2">Uncharacterized protein</fullName>
    </submittedName>
</protein>
<keyword evidence="1" id="KW-0472">Membrane</keyword>
<gene>
    <name evidence="2" type="ORF">TRAPUB_12223</name>
</gene>
<comment type="caution">
    <text evidence="2">The sequence shown here is derived from an EMBL/GenBank/DDBJ whole genome shotgun (WGS) entry which is preliminary data.</text>
</comment>
<keyword evidence="1" id="KW-1133">Transmembrane helix</keyword>
<dbReference type="Proteomes" id="UP000184267">
    <property type="component" value="Unassembled WGS sequence"/>
</dbReference>
<reference evidence="2 3" key="1">
    <citation type="submission" date="2016-10" db="EMBL/GenBank/DDBJ databases">
        <title>Genome sequence of the basidiomycete white-rot fungus Trametes pubescens.</title>
        <authorList>
            <person name="Makela M.R."/>
            <person name="Granchi Z."/>
            <person name="Peng M."/>
            <person name="De Vries R.P."/>
            <person name="Grigoriev I."/>
            <person name="Riley R."/>
            <person name="Hilden K."/>
        </authorList>
    </citation>
    <scope>NUCLEOTIDE SEQUENCE [LARGE SCALE GENOMIC DNA]</scope>
    <source>
        <strain evidence="2 3">FBCC735</strain>
    </source>
</reference>
<sequence>MSVQECDFFCEHTGRLSVFPSTCNSAEALFAEDCTCAEAPVKQNAACLQSICTPPQFNNLVAAEEARCGAGSVPATRSAAADDDELALDMITSSDWRREPELIKDWRRAPAATAWPREPAATAYSREAKATAWPRDLSPELPLEPTDVAVIKSDNALHVGCASSVAETLASSSVLFPLVLAFLANVAVVCAYRRRCAARIELCDTAMRAEGTIEGKKGWYQAV</sequence>
<keyword evidence="1" id="KW-0812">Transmembrane</keyword>
<evidence type="ECO:0000256" key="1">
    <source>
        <dbReference type="SAM" id="Phobius"/>
    </source>
</evidence>
<name>A0A1M2VUS7_TRAPU</name>
<evidence type="ECO:0000313" key="3">
    <source>
        <dbReference type="Proteomes" id="UP000184267"/>
    </source>
</evidence>
<dbReference type="OrthoDB" id="2754554at2759"/>
<accession>A0A1M2VUS7</accession>
<dbReference type="OMA" id="CTCAEAP"/>
<dbReference type="EMBL" id="MNAD01000664">
    <property type="protein sequence ID" value="OJT11270.1"/>
    <property type="molecule type" value="Genomic_DNA"/>
</dbReference>
<keyword evidence="3" id="KW-1185">Reference proteome</keyword>
<feature type="transmembrane region" description="Helical" evidence="1">
    <location>
        <begin position="174"/>
        <end position="192"/>
    </location>
</feature>
<proteinExistence type="predicted"/>
<evidence type="ECO:0000313" key="2">
    <source>
        <dbReference type="EMBL" id="OJT11270.1"/>
    </source>
</evidence>
<organism evidence="2 3">
    <name type="scientific">Trametes pubescens</name>
    <name type="common">White-rot fungus</name>
    <dbReference type="NCBI Taxonomy" id="154538"/>
    <lineage>
        <taxon>Eukaryota</taxon>
        <taxon>Fungi</taxon>
        <taxon>Dikarya</taxon>
        <taxon>Basidiomycota</taxon>
        <taxon>Agaricomycotina</taxon>
        <taxon>Agaricomycetes</taxon>
        <taxon>Polyporales</taxon>
        <taxon>Polyporaceae</taxon>
        <taxon>Trametes</taxon>
    </lineage>
</organism>
<dbReference type="AlphaFoldDB" id="A0A1M2VUS7"/>